<comment type="caution">
    <text evidence="2">The sequence shown here is derived from an EMBL/GenBank/DDBJ whole genome shotgun (WGS) entry which is preliminary data.</text>
</comment>
<organism evidence="2">
    <name type="scientific">Ignisphaera aggregans</name>
    <dbReference type="NCBI Taxonomy" id="334771"/>
    <lineage>
        <taxon>Archaea</taxon>
        <taxon>Thermoproteota</taxon>
        <taxon>Thermoprotei</taxon>
        <taxon>Desulfurococcales</taxon>
        <taxon>Desulfurococcaceae</taxon>
        <taxon>Ignisphaera</taxon>
    </lineage>
</organism>
<dbReference type="EMBL" id="DSGT01000013">
    <property type="protein sequence ID" value="HEW53491.1"/>
    <property type="molecule type" value="Genomic_DNA"/>
</dbReference>
<gene>
    <name evidence="2" type="ORF">ENO77_04985</name>
</gene>
<evidence type="ECO:0000313" key="2">
    <source>
        <dbReference type="EMBL" id="HEW53491.1"/>
    </source>
</evidence>
<feature type="region of interest" description="Disordered" evidence="1">
    <location>
        <begin position="191"/>
        <end position="224"/>
    </location>
</feature>
<reference evidence="2" key="1">
    <citation type="journal article" date="2020" name="mSystems">
        <title>Genome- and Community-Level Interaction Insights into Carbon Utilization and Element Cycling Functions of Hydrothermarchaeota in Hydrothermal Sediment.</title>
        <authorList>
            <person name="Zhou Z."/>
            <person name="Liu Y."/>
            <person name="Xu W."/>
            <person name="Pan J."/>
            <person name="Luo Z.H."/>
            <person name="Li M."/>
        </authorList>
    </citation>
    <scope>NUCLEOTIDE SEQUENCE [LARGE SCALE GENOMIC DNA]</scope>
    <source>
        <strain evidence="2">SpSt-16</strain>
    </source>
</reference>
<proteinExistence type="predicted"/>
<sequence length="224" mass="25784">MTRNNTYAINIIFYNPEELELGELCKITFFRKVHEETVYENRELVERFMEDDDLFLSWLSSIATSRGYAVARALIKFDGTSSEALLTTIKPRYLIDCPYISRVLRIYVVEKLPTLEETMTQNSEVVNTQQGSSQETTGSPQLSLFKDLTNDELYVFYSPVKLLDTSKAEAIVIETERGAILAKLDAIPRLTETGTEGTAKRKTRKRKKRRKKHRKTRKKARASS</sequence>
<feature type="compositionally biased region" description="Basic residues" evidence="1">
    <location>
        <begin position="200"/>
        <end position="224"/>
    </location>
</feature>
<accession>A0A7C2VH52</accession>
<protein>
    <submittedName>
        <fullName evidence="2">Uncharacterized protein</fullName>
    </submittedName>
</protein>
<dbReference type="AlphaFoldDB" id="A0A7C2VH52"/>
<evidence type="ECO:0000256" key="1">
    <source>
        <dbReference type="SAM" id="MobiDB-lite"/>
    </source>
</evidence>
<name>A0A7C2VH52_9CREN</name>